<dbReference type="InterPro" id="IPR000847">
    <property type="entry name" value="LysR_HTH_N"/>
</dbReference>
<dbReference type="AlphaFoldDB" id="A0A7W6DK75"/>
<dbReference type="InterPro" id="IPR005119">
    <property type="entry name" value="LysR_subst-bd"/>
</dbReference>
<dbReference type="CDD" id="cd08471">
    <property type="entry name" value="PBP2_CrgA_like_2"/>
    <property type="match status" value="1"/>
</dbReference>
<keyword evidence="2" id="KW-0805">Transcription regulation</keyword>
<protein>
    <submittedName>
        <fullName evidence="6">DNA-binding transcriptional LysR family regulator</fullName>
    </submittedName>
</protein>
<evidence type="ECO:0000256" key="4">
    <source>
        <dbReference type="ARBA" id="ARBA00023163"/>
    </source>
</evidence>
<comment type="similarity">
    <text evidence="1">Belongs to the LysR transcriptional regulatory family.</text>
</comment>
<dbReference type="Pfam" id="PF03466">
    <property type="entry name" value="LysR_substrate"/>
    <property type="match status" value="1"/>
</dbReference>
<dbReference type="Gene3D" id="1.10.10.10">
    <property type="entry name" value="Winged helix-like DNA-binding domain superfamily/Winged helix DNA-binding domain"/>
    <property type="match status" value="1"/>
</dbReference>
<proteinExistence type="inferred from homology"/>
<dbReference type="Proteomes" id="UP000552757">
    <property type="component" value="Unassembled WGS sequence"/>
</dbReference>
<feature type="domain" description="HTH lysR-type" evidence="5">
    <location>
        <begin position="1"/>
        <end position="59"/>
    </location>
</feature>
<dbReference type="GO" id="GO:0003700">
    <property type="term" value="F:DNA-binding transcription factor activity"/>
    <property type="evidence" value="ECO:0007669"/>
    <property type="project" value="InterPro"/>
</dbReference>
<evidence type="ECO:0000313" key="6">
    <source>
        <dbReference type="EMBL" id="MBB3982185.1"/>
    </source>
</evidence>
<dbReference type="GO" id="GO:0006351">
    <property type="term" value="P:DNA-templated transcription"/>
    <property type="evidence" value="ECO:0007669"/>
    <property type="project" value="TreeGrafter"/>
</dbReference>
<evidence type="ECO:0000313" key="7">
    <source>
        <dbReference type="Proteomes" id="UP000552757"/>
    </source>
</evidence>
<gene>
    <name evidence="6" type="ORF">GGR44_001844</name>
</gene>
<dbReference type="EMBL" id="JACIEB010000003">
    <property type="protein sequence ID" value="MBB3982185.1"/>
    <property type="molecule type" value="Genomic_DNA"/>
</dbReference>
<dbReference type="Pfam" id="PF00126">
    <property type="entry name" value="HTH_1"/>
    <property type="match status" value="1"/>
</dbReference>
<keyword evidence="4" id="KW-0804">Transcription</keyword>
<dbReference type="SUPFAM" id="SSF46785">
    <property type="entry name" value="Winged helix' DNA-binding domain"/>
    <property type="match status" value="1"/>
</dbReference>
<keyword evidence="3 6" id="KW-0238">DNA-binding</keyword>
<dbReference type="GO" id="GO:0043565">
    <property type="term" value="F:sequence-specific DNA binding"/>
    <property type="evidence" value="ECO:0007669"/>
    <property type="project" value="TreeGrafter"/>
</dbReference>
<dbReference type="InterPro" id="IPR058163">
    <property type="entry name" value="LysR-type_TF_proteobact-type"/>
</dbReference>
<comment type="caution">
    <text evidence="6">The sequence shown here is derived from an EMBL/GenBank/DDBJ whole genome shotgun (WGS) entry which is preliminary data.</text>
</comment>
<evidence type="ECO:0000256" key="3">
    <source>
        <dbReference type="ARBA" id="ARBA00023125"/>
    </source>
</evidence>
<dbReference type="SUPFAM" id="SSF53850">
    <property type="entry name" value="Periplasmic binding protein-like II"/>
    <property type="match status" value="1"/>
</dbReference>
<evidence type="ECO:0000259" key="5">
    <source>
        <dbReference type="PROSITE" id="PS50931"/>
    </source>
</evidence>
<dbReference type="InterPro" id="IPR036388">
    <property type="entry name" value="WH-like_DNA-bd_sf"/>
</dbReference>
<keyword evidence="7" id="KW-1185">Reference proteome</keyword>
<organism evidence="6 7">
    <name type="scientific">Sphingobium fontiphilum</name>
    <dbReference type="NCBI Taxonomy" id="944425"/>
    <lineage>
        <taxon>Bacteria</taxon>
        <taxon>Pseudomonadati</taxon>
        <taxon>Pseudomonadota</taxon>
        <taxon>Alphaproteobacteria</taxon>
        <taxon>Sphingomonadales</taxon>
        <taxon>Sphingomonadaceae</taxon>
        <taxon>Sphingobium</taxon>
    </lineage>
</organism>
<dbReference type="PANTHER" id="PTHR30537:SF5">
    <property type="entry name" value="HTH-TYPE TRANSCRIPTIONAL ACTIVATOR TTDR-RELATED"/>
    <property type="match status" value="1"/>
</dbReference>
<dbReference type="FunFam" id="1.10.10.10:FF:000001">
    <property type="entry name" value="LysR family transcriptional regulator"/>
    <property type="match status" value="1"/>
</dbReference>
<sequence length="301" mass="32622">MNRFEAMRTLIAAVDGGSLSAASRGLGVPLPTVSRRVSDLETHLRTQLVVRTSRKLLLTDAGRAYVAACRQILEELDDAERLASGEYRMPRGELLITAPVMFGQLHVQPVVLDFLAAYPDISVRLTLSDATIDIIENRVDLAVRIGDLSDSGLVARRLGAVRWITCASPDYLARRGAPAKPADLWQHDCVGFERVHTDSTWLFQSCEGAKALAIRPRFSVNTASGAIDAAFAGAGIIRVLSYQAVRAIAEGSLVKVLEAFETEPLPVHLVHNPQPILPLKLRAFLDFAAPRLKTGLAGEPG</sequence>
<reference evidence="6 7" key="1">
    <citation type="submission" date="2020-08" db="EMBL/GenBank/DDBJ databases">
        <title>Genomic Encyclopedia of Type Strains, Phase IV (KMG-IV): sequencing the most valuable type-strain genomes for metagenomic binning, comparative biology and taxonomic classification.</title>
        <authorList>
            <person name="Goeker M."/>
        </authorList>
    </citation>
    <scope>NUCLEOTIDE SEQUENCE [LARGE SCALE GENOMIC DNA]</scope>
    <source>
        <strain evidence="6 7">DSM 29348</strain>
    </source>
</reference>
<dbReference type="PROSITE" id="PS50931">
    <property type="entry name" value="HTH_LYSR"/>
    <property type="match status" value="1"/>
</dbReference>
<evidence type="ECO:0000256" key="1">
    <source>
        <dbReference type="ARBA" id="ARBA00009437"/>
    </source>
</evidence>
<evidence type="ECO:0000256" key="2">
    <source>
        <dbReference type="ARBA" id="ARBA00023015"/>
    </source>
</evidence>
<dbReference type="PANTHER" id="PTHR30537">
    <property type="entry name" value="HTH-TYPE TRANSCRIPTIONAL REGULATOR"/>
    <property type="match status" value="1"/>
</dbReference>
<dbReference type="InterPro" id="IPR036390">
    <property type="entry name" value="WH_DNA-bd_sf"/>
</dbReference>
<name>A0A7W6DK75_9SPHN</name>
<dbReference type="Gene3D" id="3.40.190.290">
    <property type="match status" value="1"/>
</dbReference>
<accession>A0A7W6DK75</accession>